<protein>
    <recommendedName>
        <fullName evidence="6">CDP-alcohol phosphatidyltransferase</fullName>
    </recommendedName>
</protein>
<feature type="transmembrane region" description="Helical" evidence="3">
    <location>
        <begin position="115"/>
        <end position="135"/>
    </location>
</feature>
<keyword evidence="5" id="KW-1185">Reference proteome</keyword>
<dbReference type="Proteomes" id="UP000092952">
    <property type="component" value="Chromosome"/>
</dbReference>
<dbReference type="KEGG" id="gbi:PG2T_11995"/>
<keyword evidence="3" id="KW-0472">Membrane</keyword>
<sequence length="197" mass="20639">MLENLRERFEGPLRAGLAPVVEWLAMRQVTPNQVTLAALGLSILAALCIGAGWLRLGALVLIVAGLGDLVDGMLARATEQASPFGAFFDSTLDRISEGAVLAAVAYRFASDGQPLLVALVVLALLGSLLVSYARARAEALGIDCKVGLMSRAERLVLLIAGLLLGLLGPAIVLIAVLSLYTVGQRMQHVREALVAGD</sequence>
<dbReference type="InParanoid" id="A0A1B1YVI9"/>
<dbReference type="RefSeq" id="WP_083214905.1">
    <property type="nucleotide sequence ID" value="NZ_CP014671.1"/>
</dbReference>
<dbReference type="GO" id="GO:0016020">
    <property type="term" value="C:membrane"/>
    <property type="evidence" value="ECO:0007669"/>
    <property type="project" value="InterPro"/>
</dbReference>
<evidence type="ECO:0000256" key="3">
    <source>
        <dbReference type="SAM" id="Phobius"/>
    </source>
</evidence>
<dbReference type="OrthoDB" id="9790577at2"/>
<dbReference type="Gene3D" id="1.20.120.1760">
    <property type="match status" value="1"/>
</dbReference>
<dbReference type="AlphaFoldDB" id="A0A1B1YVI9"/>
<evidence type="ECO:0008006" key="6">
    <source>
        <dbReference type="Google" id="ProtNLM"/>
    </source>
</evidence>
<evidence type="ECO:0000313" key="5">
    <source>
        <dbReference type="Proteomes" id="UP000092952"/>
    </source>
</evidence>
<name>A0A1B1YVI9_9GAMM</name>
<dbReference type="FunCoup" id="A0A1B1YVI9">
    <property type="interactions" value="42"/>
</dbReference>
<gene>
    <name evidence="4" type="ORF">PG2T_11995</name>
</gene>
<dbReference type="STRING" id="1810504.PG2T_11995"/>
<keyword evidence="1 2" id="KW-0808">Transferase</keyword>
<feature type="transmembrane region" description="Helical" evidence="3">
    <location>
        <begin position="155"/>
        <end position="180"/>
    </location>
</feature>
<evidence type="ECO:0000256" key="2">
    <source>
        <dbReference type="RuleBase" id="RU003750"/>
    </source>
</evidence>
<dbReference type="InterPro" id="IPR000462">
    <property type="entry name" value="CDP-OH_P_trans"/>
</dbReference>
<accession>A0A1B1YVI9</accession>
<dbReference type="InterPro" id="IPR043130">
    <property type="entry name" value="CDP-OH_PTrfase_TM_dom"/>
</dbReference>
<feature type="transmembrane region" description="Helical" evidence="3">
    <location>
        <begin position="36"/>
        <end position="64"/>
    </location>
</feature>
<dbReference type="Pfam" id="PF01066">
    <property type="entry name" value="CDP-OH_P_transf"/>
    <property type="match status" value="1"/>
</dbReference>
<keyword evidence="3" id="KW-1133">Transmembrane helix</keyword>
<dbReference type="InterPro" id="IPR048254">
    <property type="entry name" value="CDP_ALCOHOL_P_TRANSF_CS"/>
</dbReference>
<dbReference type="PROSITE" id="PS00379">
    <property type="entry name" value="CDP_ALCOHOL_P_TRANSF"/>
    <property type="match status" value="1"/>
</dbReference>
<evidence type="ECO:0000313" key="4">
    <source>
        <dbReference type="EMBL" id="ANX04815.1"/>
    </source>
</evidence>
<keyword evidence="3" id="KW-0812">Transmembrane</keyword>
<dbReference type="EMBL" id="CP014671">
    <property type="protein sequence ID" value="ANX04815.1"/>
    <property type="molecule type" value="Genomic_DNA"/>
</dbReference>
<proteinExistence type="inferred from homology"/>
<dbReference type="GO" id="GO:0016780">
    <property type="term" value="F:phosphotransferase activity, for other substituted phosphate groups"/>
    <property type="evidence" value="ECO:0007669"/>
    <property type="project" value="InterPro"/>
</dbReference>
<comment type="similarity">
    <text evidence="2">Belongs to the CDP-alcohol phosphatidyltransferase class-I family.</text>
</comment>
<dbReference type="GO" id="GO:0008654">
    <property type="term" value="P:phospholipid biosynthetic process"/>
    <property type="evidence" value="ECO:0007669"/>
    <property type="project" value="InterPro"/>
</dbReference>
<organism evidence="4 5">
    <name type="scientific">Immundisolibacter cernigliae</name>
    <dbReference type="NCBI Taxonomy" id="1810504"/>
    <lineage>
        <taxon>Bacteria</taxon>
        <taxon>Pseudomonadati</taxon>
        <taxon>Pseudomonadota</taxon>
        <taxon>Gammaproteobacteria</taxon>
        <taxon>Immundisolibacterales</taxon>
        <taxon>Immundisolibacteraceae</taxon>
        <taxon>Immundisolibacter</taxon>
    </lineage>
</organism>
<evidence type="ECO:0000256" key="1">
    <source>
        <dbReference type="ARBA" id="ARBA00022679"/>
    </source>
</evidence>
<reference evidence="5" key="1">
    <citation type="submission" date="2016-03" db="EMBL/GenBank/DDBJ databases">
        <title>Complete genome sequence of Solimmundus cernigliae, representing a novel lineage of polycyclic aromatic hydrocarbon degraders within the Gammaproteobacteria.</title>
        <authorList>
            <person name="Singleton D.R."/>
            <person name="Dickey A.N."/>
            <person name="Scholl E.H."/>
            <person name="Wright F.A."/>
            <person name="Aitken M.D."/>
        </authorList>
    </citation>
    <scope>NUCLEOTIDE SEQUENCE [LARGE SCALE GENOMIC DNA]</scope>
    <source>
        <strain evidence="5">TR3.2</strain>
    </source>
</reference>